<feature type="transmembrane region" description="Helical" evidence="1">
    <location>
        <begin position="43"/>
        <end position="66"/>
    </location>
</feature>
<reference evidence="3" key="1">
    <citation type="submission" date="2020-12" db="UniProtKB">
        <authorList>
            <consortium name="WormBaseParasite"/>
        </authorList>
    </citation>
    <scope>IDENTIFICATION</scope>
    <source>
        <strain evidence="3">MHco3</strain>
    </source>
</reference>
<dbReference type="WBParaSite" id="HCON_00099995-00001">
    <property type="protein sequence ID" value="HCON_00099995-00001"/>
    <property type="gene ID" value="HCON_00099995"/>
</dbReference>
<name>A0A7I4YH74_HAECO</name>
<feature type="transmembrane region" description="Helical" evidence="1">
    <location>
        <begin position="129"/>
        <end position="152"/>
    </location>
</feature>
<dbReference type="Pfam" id="PF10326">
    <property type="entry name" value="7TM_GPCR_Str"/>
    <property type="match status" value="1"/>
</dbReference>
<evidence type="ECO:0000313" key="3">
    <source>
        <dbReference type="WBParaSite" id="HCON_00099995-00001"/>
    </source>
</evidence>
<sequence>MEKTDIQPISIYVISAVALLINIFFIILYFLCPLRNINSYKYFFLITALQNIIYTATFVLVIPRIISQDYSLIFIATGTVKYSLLAFNVLILFVTVFICSIVSVTNSFVYRYLQLCRARLIQKYPSKVYVLVGFLVNFLVILNFIIVIYFAFWPNEDFEQLIWHSVEIPGINLKGVAFLGMSLKYNMSGFHLALVIDIALVLAFMVSVNLFCALKIHGSLRNTLRNSQSLSLQRRMFVLLQLQACSPFVFLHIPCFFAFFLLFAEISSTPLITDIICTLMTLYPISNPIIIVVFIKDYRDFLLYKLHLKQSSERTVSSQIRSATTKSTRAPLPPIVT</sequence>
<keyword evidence="2" id="KW-1185">Reference proteome</keyword>
<feature type="transmembrane region" description="Helical" evidence="1">
    <location>
        <begin position="190"/>
        <end position="216"/>
    </location>
</feature>
<keyword evidence="1" id="KW-0812">Transmembrane</keyword>
<dbReference type="InterPro" id="IPR019428">
    <property type="entry name" value="7TM_GPCR_serpentine_rcpt_Str"/>
</dbReference>
<dbReference type="Proteomes" id="UP000025227">
    <property type="component" value="Unplaced"/>
</dbReference>
<feature type="transmembrane region" description="Helical" evidence="1">
    <location>
        <begin position="270"/>
        <end position="295"/>
    </location>
</feature>
<dbReference type="SUPFAM" id="SSF81321">
    <property type="entry name" value="Family A G protein-coupled receptor-like"/>
    <property type="match status" value="1"/>
</dbReference>
<dbReference type="Gene3D" id="1.20.1070.10">
    <property type="entry name" value="Rhodopsin 7-helix transmembrane proteins"/>
    <property type="match status" value="1"/>
</dbReference>
<dbReference type="OrthoDB" id="5868335at2759"/>
<accession>A0A7I4YH74</accession>
<protein>
    <submittedName>
        <fullName evidence="3">7TM GPCR domain containing protein</fullName>
    </submittedName>
</protein>
<evidence type="ECO:0000313" key="2">
    <source>
        <dbReference type="Proteomes" id="UP000025227"/>
    </source>
</evidence>
<feature type="transmembrane region" description="Helical" evidence="1">
    <location>
        <begin position="237"/>
        <end position="264"/>
    </location>
</feature>
<organism evidence="2 3">
    <name type="scientific">Haemonchus contortus</name>
    <name type="common">Barber pole worm</name>
    <dbReference type="NCBI Taxonomy" id="6289"/>
    <lineage>
        <taxon>Eukaryota</taxon>
        <taxon>Metazoa</taxon>
        <taxon>Ecdysozoa</taxon>
        <taxon>Nematoda</taxon>
        <taxon>Chromadorea</taxon>
        <taxon>Rhabditida</taxon>
        <taxon>Rhabditina</taxon>
        <taxon>Rhabditomorpha</taxon>
        <taxon>Strongyloidea</taxon>
        <taxon>Trichostrongylidae</taxon>
        <taxon>Haemonchus</taxon>
    </lineage>
</organism>
<keyword evidence="1" id="KW-0472">Membrane</keyword>
<keyword evidence="1" id="KW-1133">Transmembrane helix</keyword>
<feature type="transmembrane region" description="Helical" evidence="1">
    <location>
        <begin position="12"/>
        <end position="31"/>
    </location>
</feature>
<dbReference type="PANTHER" id="PTHR22943:SF248">
    <property type="entry name" value="SEVEN TM RECEPTOR"/>
    <property type="match status" value="1"/>
</dbReference>
<dbReference type="OMA" id="VIHIKSP"/>
<dbReference type="AlphaFoldDB" id="A0A7I4YH74"/>
<evidence type="ECO:0000256" key="1">
    <source>
        <dbReference type="SAM" id="Phobius"/>
    </source>
</evidence>
<feature type="transmembrane region" description="Helical" evidence="1">
    <location>
        <begin position="86"/>
        <end position="109"/>
    </location>
</feature>
<dbReference type="PANTHER" id="PTHR22943">
    <property type="entry name" value="7-TRANSMEMBRANE DOMAIN RECEPTOR C.ELEGANS"/>
    <property type="match status" value="1"/>
</dbReference>
<proteinExistence type="predicted"/>